<proteinExistence type="predicted"/>
<keyword evidence="6" id="KW-1185">Reference proteome</keyword>
<evidence type="ECO:0000256" key="2">
    <source>
        <dbReference type="ARBA" id="ARBA00023004"/>
    </source>
</evidence>
<dbReference type="AlphaFoldDB" id="A0A3M6R1B9"/>
<gene>
    <name evidence="5" type="ORF">D8I35_05500</name>
</gene>
<evidence type="ECO:0000313" key="6">
    <source>
        <dbReference type="Proteomes" id="UP000278006"/>
    </source>
</evidence>
<evidence type="ECO:0000313" key="5">
    <source>
        <dbReference type="EMBL" id="RMX08532.1"/>
    </source>
</evidence>
<feature type="domain" description="Cytochrome c" evidence="4">
    <location>
        <begin position="209"/>
        <end position="320"/>
    </location>
</feature>
<accession>A0A3M6R1B9</accession>
<organism evidence="5 6">
    <name type="scientific">Corticibacter populi</name>
    <dbReference type="NCBI Taxonomy" id="1550736"/>
    <lineage>
        <taxon>Bacteria</taxon>
        <taxon>Pseudomonadati</taxon>
        <taxon>Pseudomonadota</taxon>
        <taxon>Betaproteobacteria</taxon>
        <taxon>Burkholderiales</taxon>
        <taxon>Comamonadaceae</taxon>
        <taxon>Corticibacter</taxon>
    </lineage>
</organism>
<evidence type="ECO:0000256" key="3">
    <source>
        <dbReference type="PROSITE-ProRule" id="PRU00433"/>
    </source>
</evidence>
<keyword evidence="1 3" id="KW-0479">Metal-binding</keyword>
<dbReference type="InterPro" id="IPR009056">
    <property type="entry name" value="Cyt_c-like_dom"/>
</dbReference>
<sequence>MDNSGFCYGGNPPDDLPQSACLTAYYRQPDQFRAALFEISATGNMTATPKQFARHLQKIARDALAGAAVERPAGEYPPLPDLSADSEIMLEIVHLHEVPNSNVARIHFAAERGISHLLRAYVDADRAARGQAHPPSGGALPTWEEVRHWLALFVAGATSKAPKDWYNALDQIFCDDAPLGAWRRAMDAGQAQPVGGDDGLPIELRGIQETVAEGRGVWRSCSGCHELDEGHDTGPRSKVFGCALGVGCSECGGIGAVWDTTDYGAMGDALADSMAKPQPSGSGADGLDAAVDKAWSRFQSAIAPTDDELEEFAARYADEQGCIHGDSHADMARALLDEFAKRHLFASPDDTQPQPAGNAGELLSDAAIETLAKQYDCHSAPGFKGFAQEVARRAALAAKPAAHQVEQK</sequence>
<dbReference type="EMBL" id="RDQO01000001">
    <property type="protein sequence ID" value="RMX08532.1"/>
    <property type="molecule type" value="Genomic_DNA"/>
</dbReference>
<evidence type="ECO:0000259" key="4">
    <source>
        <dbReference type="PROSITE" id="PS51007"/>
    </source>
</evidence>
<keyword evidence="3" id="KW-0349">Heme</keyword>
<dbReference type="PROSITE" id="PS51007">
    <property type="entry name" value="CYTC"/>
    <property type="match status" value="1"/>
</dbReference>
<dbReference type="GO" id="GO:0046872">
    <property type="term" value="F:metal ion binding"/>
    <property type="evidence" value="ECO:0007669"/>
    <property type="project" value="UniProtKB-KW"/>
</dbReference>
<reference evidence="5 6" key="1">
    <citation type="submission" date="2018-10" db="EMBL/GenBank/DDBJ databases">
        <title>Draft genome of Cortibacter populi DSM10536.</title>
        <authorList>
            <person name="Bernier A.-M."/>
            <person name="Bernard K."/>
        </authorList>
    </citation>
    <scope>NUCLEOTIDE SEQUENCE [LARGE SCALE GENOMIC DNA]</scope>
    <source>
        <strain evidence="5 6">DSM 105136</strain>
    </source>
</reference>
<comment type="caution">
    <text evidence="5">The sequence shown here is derived from an EMBL/GenBank/DDBJ whole genome shotgun (WGS) entry which is preliminary data.</text>
</comment>
<keyword evidence="2 3" id="KW-0408">Iron</keyword>
<dbReference type="GO" id="GO:0020037">
    <property type="term" value="F:heme binding"/>
    <property type="evidence" value="ECO:0007669"/>
    <property type="project" value="InterPro"/>
</dbReference>
<dbReference type="Proteomes" id="UP000278006">
    <property type="component" value="Unassembled WGS sequence"/>
</dbReference>
<evidence type="ECO:0000256" key="1">
    <source>
        <dbReference type="ARBA" id="ARBA00022723"/>
    </source>
</evidence>
<protein>
    <recommendedName>
        <fullName evidence="4">Cytochrome c domain-containing protein</fullName>
    </recommendedName>
</protein>
<dbReference type="GO" id="GO:0009055">
    <property type="term" value="F:electron transfer activity"/>
    <property type="evidence" value="ECO:0007669"/>
    <property type="project" value="InterPro"/>
</dbReference>
<name>A0A3M6R1B9_9BURK</name>